<dbReference type="Proteomes" id="UP000561369">
    <property type="component" value="Unassembled WGS sequence"/>
</dbReference>
<keyword evidence="6" id="KW-1185">Reference proteome</keyword>
<dbReference type="EMBL" id="FNOX01000001">
    <property type="protein sequence ID" value="SDX56319.1"/>
    <property type="molecule type" value="Genomic_DNA"/>
</dbReference>
<name>A0A1H3CSD4_9PSED</name>
<dbReference type="AlphaFoldDB" id="A0A1H3CSD4"/>
<dbReference type="Proteomes" id="UP000182902">
    <property type="component" value="Unassembled WGS sequence"/>
</dbReference>
<dbReference type="EMBL" id="WKAT01000060">
    <property type="protein sequence ID" value="MCF5547474.1"/>
    <property type="molecule type" value="Genomic_DNA"/>
</dbReference>
<evidence type="ECO:0000313" key="5">
    <source>
        <dbReference type="Proteomes" id="UP000561369"/>
    </source>
</evidence>
<dbReference type="RefSeq" id="WP_074854393.1">
    <property type="nucleotide sequence ID" value="NZ_FNOX01000001.1"/>
</dbReference>
<reference evidence="1 6" key="2">
    <citation type="submission" date="2019-11" db="EMBL/GenBank/DDBJ databases">
        <title>Epiphytic Pseudomonas syringae from cherry orchards.</title>
        <authorList>
            <person name="Hulin M.T."/>
        </authorList>
    </citation>
    <scope>NUCLEOTIDE SEQUENCE [LARGE SCALE GENOMIC DNA]</scope>
    <source>
        <strain evidence="1 6">PA-3-2A</strain>
    </source>
</reference>
<evidence type="ECO:0000313" key="2">
    <source>
        <dbReference type="EMBL" id="NWF09052.1"/>
    </source>
</evidence>
<reference evidence="3 4" key="1">
    <citation type="submission" date="2016-10" db="EMBL/GenBank/DDBJ databases">
        <authorList>
            <person name="de Groot N.N."/>
        </authorList>
    </citation>
    <scope>NUCLEOTIDE SEQUENCE [LARGE SCALE GENOMIC DNA]</scope>
    <source>
        <strain evidence="3 4">ICMP 14252</strain>
    </source>
</reference>
<proteinExistence type="predicted"/>
<organism evidence="3 4">
    <name type="scientific">Pseudomonas salomonii</name>
    <dbReference type="NCBI Taxonomy" id="191391"/>
    <lineage>
        <taxon>Bacteria</taxon>
        <taxon>Pseudomonadati</taxon>
        <taxon>Pseudomonadota</taxon>
        <taxon>Gammaproteobacteria</taxon>
        <taxon>Pseudomonadales</taxon>
        <taxon>Pseudomonadaceae</taxon>
        <taxon>Pseudomonas</taxon>
    </lineage>
</organism>
<evidence type="ECO:0000313" key="6">
    <source>
        <dbReference type="Proteomes" id="UP000814158"/>
    </source>
</evidence>
<accession>A0A1H3CSD4</accession>
<evidence type="ECO:0000313" key="3">
    <source>
        <dbReference type="EMBL" id="SDX56319.1"/>
    </source>
</evidence>
<dbReference type="Proteomes" id="UP000814158">
    <property type="component" value="Unassembled WGS sequence"/>
</dbReference>
<gene>
    <name evidence="1" type="ORF">GIV68_22285</name>
    <name evidence="2" type="ORF">HX810_15410</name>
    <name evidence="3" type="ORF">SAMN05216247_101355</name>
</gene>
<dbReference type="EMBL" id="JACAQV010000013">
    <property type="protein sequence ID" value="NWF09052.1"/>
    <property type="molecule type" value="Genomic_DNA"/>
</dbReference>
<reference evidence="2 5" key="3">
    <citation type="submission" date="2020-04" db="EMBL/GenBank/DDBJ databases">
        <title>Molecular characterization of pseudomonads from Agaricus bisporus reveal novel blotch 2 pathogens in Western Europe.</title>
        <authorList>
            <person name="Taparia T."/>
            <person name="Krijger M."/>
            <person name="Haynes E."/>
            <person name="Elpinstone J.G."/>
            <person name="Noble R."/>
            <person name="Van Der Wolf J."/>
        </authorList>
    </citation>
    <scope>NUCLEOTIDE SEQUENCE [LARGE SCALE GENOMIC DNA]</scope>
    <source>
        <strain evidence="2 5">IPO3765</strain>
    </source>
</reference>
<evidence type="ECO:0000313" key="4">
    <source>
        <dbReference type="Proteomes" id="UP000182902"/>
    </source>
</evidence>
<protein>
    <submittedName>
        <fullName evidence="3">Uncharacterized protein</fullName>
    </submittedName>
</protein>
<evidence type="ECO:0000313" key="1">
    <source>
        <dbReference type="EMBL" id="MCF5547474.1"/>
    </source>
</evidence>
<sequence>MRLLKSLFMSHPRHRHYARLDANGHCVAFKQCSLPPVGEGWVEVSETHLGWMHRPLPMSARISPQVAHRHSRHALAS</sequence>